<dbReference type="SUPFAM" id="SSF53756">
    <property type="entry name" value="UDP-Glycosyltransferase/glycogen phosphorylase"/>
    <property type="match status" value="1"/>
</dbReference>
<dbReference type="Pfam" id="PF04101">
    <property type="entry name" value="Glyco_tran_28_C"/>
    <property type="match status" value="1"/>
</dbReference>
<evidence type="ECO:0000256" key="9">
    <source>
        <dbReference type="ARBA" id="ARBA00023316"/>
    </source>
</evidence>
<dbReference type="Gene3D" id="3.40.50.2000">
    <property type="entry name" value="Glycogen Phosphorylase B"/>
    <property type="match status" value="2"/>
</dbReference>
<feature type="domain" description="Glycosyltransferase family 28 N-terminal" evidence="11">
    <location>
        <begin position="5"/>
        <end position="140"/>
    </location>
</feature>
<dbReference type="Pfam" id="PF03033">
    <property type="entry name" value="Glyco_transf_28"/>
    <property type="match status" value="1"/>
</dbReference>
<keyword evidence="6 10" id="KW-0573">Peptidoglycan synthesis</keyword>
<sequence length="366" mass="38890">MTRYLLVGGGTAGHVNPLLAVADRLREQESDDAILVLGTAEGLEARLVPERGYELATIARVPFPRRVGRAALRFPREFRDVVRSIRALLLEREIDVVVGFGGFVSGPAYVAAWRQKVPIVVHEANAVPGFANRLGSRLTRYVGVAFPGTRLPHARVVGMPLKHELEVLDPRVRHDEALEHFGLDAAKPVLLVTGGSLGARSINETVFEAAATILGAGWSILHIAGERAALPEPSLAGYRILAYCDRMDLAFSAAELVIARAGSATVSELTALGVAAIYVPLAIGNGEQRLNAKGVVDAGGAVLVDNADFTPEWVSRELISILGDRAAIAELAARAAKIGSRDGTARTVALVREAVEAAARTEGERS</sequence>
<keyword evidence="1 10" id="KW-1003">Cell membrane</keyword>
<evidence type="ECO:0000313" key="13">
    <source>
        <dbReference type="EMBL" id="GAA3744359.1"/>
    </source>
</evidence>
<comment type="subcellular location">
    <subcellularLocation>
        <location evidence="10">Cell membrane</location>
        <topology evidence="10">Peripheral membrane protein</topology>
        <orientation evidence="10">Cytoplasmic side</orientation>
    </subcellularLocation>
</comment>
<name>A0ABP7FNI8_9MICO</name>
<evidence type="ECO:0000256" key="5">
    <source>
        <dbReference type="ARBA" id="ARBA00022960"/>
    </source>
</evidence>
<evidence type="ECO:0000256" key="8">
    <source>
        <dbReference type="ARBA" id="ARBA00023306"/>
    </source>
</evidence>
<keyword evidence="3 10" id="KW-0328">Glycosyltransferase</keyword>
<keyword evidence="7 10" id="KW-0472">Membrane</keyword>
<evidence type="ECO:0000256" key="2">
    <source>
        <dbReference type="ARBA" id="ARBA00022618"/>
    </source>
</evidence>
<evidence type="ECO:0000256" key="6">
    <source>
        <dbReference type="ARBA" id="ARBA00022984"/>
    </source>
</evidence>
<feature type="binding site" evidence="10">
    <location>
        <position position="125"/>
    </location>
    <ligand>
        <name>UDP-N-acetyl-alpha-D-glucosamine</name>
        <dbReference type="ChEBI" id="CHEBI:57705"/>
    </ligand>
</feature>
<dbReference type="PANTHER" id="PTHR21015">
    <property type="entry name" value="UDP-N-ACETYLGLUCOSAMINE--N-ACETYLMURAMYL-(PENTAPEPTIDE) PYROPHOSPHORYL-UNDECAPRENOL N-ACETYLGLUCOSAMINE TRANSFERASE 1"/>
    <property type="match status" value="1"/>
</dbReference>
<comment type="catalytic activity">
    <reaction evidence="10">
        <text>di-trans,octa-cis-undecaprenyl diphospho-N-acetyl-alpha-D-muramoyl-L-alanyl-D-glutamyl-meso-2,6-diaminopimeloyl-D-alanyl-D-alanine + UDP-N-acetyl-alpha-D-glucosamine = di-trans,octa-cis-undecaprenyl diphospho-[N-acetyl-alpha-D-glucosaminyl-(1-&gt;4)]-N-acetyl-alpha-D-muramoyl-L-alanyl-D-glutamyl-meso-2,6-diaminopimeloyl-D-alanyl-D-alanine + UDP + H(+)</text>
        <dbReference type="Rhea" id="RHEA:31227"/>
        <dbReference type="ChEBI" id="CHEBI:15378"/>
        <dbReference type="ChEBI" id="CHEBI:57705"/>
        <dbReference type="ChEBI" id="CHEBI:58223"/>
        <dbReference type="ChEBI" id="CHEBI:61387"/>
        <dbReference type="ChEBI" id="CHEBI:61388"/>
        <dbReference type="EC" id="2.4.1.227"/>
    </reaction>
</comment>
<keyword evidence="2 10" id="KW-0132">Cell division</keyword>
<comment type="caution">
    <text evidence="10">Lacks conserved residue(s) required for the propagation of feature annotation.</text>
</comment>
<feature type="binding site" evidence="10">
    <location>
        <begin position="11"/>
        <end position="13"/>
    </location>
    <ligand>
        <name>UDP-N-acetyl-alpha-D-glucosamine</name>
        <dbReference type="ChEBI" id="CHEBI:57705"/>
    </ligand>
</feature>
<evidence type="ECO:0000259" key="12">
    <source>
        <dbReference type="Pfam" id="PF04101"/>
    </source>
</evidence>
<gene>
    <name evidence="10 13" type="primary">murG</name>
    <name evidence="13" type="ORF">GCM10022239_19820</name>
</gene>
<evidence type="ECO:0000259" key="11">
    <source>
        <dbReference type="Pfam" id="PF03033"/>
    </source>
</evidence>
<dbReference type="InterPro" id="IPR006009">
    <property type="entry name" value="GlcNAc_MurG"/>
</dbReference>
<dbReference type="EC" id="2.4.1.227" evidence="10"/>
<comment type="similarity">
    <text evidence="10">Belongs to the glycosyltransferase 28 family. MurG subfamily.</text>
</comment>
<proteinExistence type="inferred from homology"/>
<keyword evidence="9 10" id="KW-0961">Cell wall biogenesis/degradation</keyword>
<accession>A0ABP7FNI8</accession>
<reference evidence="14" key="1">
    <citation type="journal article" date="2019" name="Int. J. Syst. Evol. Microbiol.">
        <title>The Global Catalogue of Microorganisms (GCM) 10K type strain sequencing project: providing services to taxonomists for standard genome sequencing and annotation.</title>
        <authorList>
            <consortium name="The Broad Institute Genomics Platform"/>
            <consortium name="The Broad Institute Genome Sequencing Center for Infectious Disease"/>
            <person name="Wu L."/>
            <person name="Ma J."/>
        </authorList>
    </citation>
    <scope>NUCLEOTIDE SEQUENCE [LARGE SCALE GENOMIC DNA]</scope>
    <source>
        <strain evidence="14">JCM 16949</strain>
    </source>
</reference>
<evidence type="ECO:0000256" key="10">
    <source>
        <dbReference type="HAMAP-Rule" id="MF_00033"/>
    </source>
</evidence>
<keyword evidence="5 10" id="KW-0133">Cell shape</keyword>
<evidence type="ECO:0000256" key="1">
    <source>
        <dbReference type="ARBA" id="ARBA00022475"/>
    </source>
</evidence>
<keyword evidence="8 10" id="KW-0131">Cell cycle</keyword>
<dbReference type="PANTHER" id="PTHR21015:SF22">
    <property type="entry name" value="GLYCOSYLTRANSFERASE"/>
    <property type="match status" value="1"/>
</dbReference>
<evidence type="ECO:0000256" key="4">
    <source>
        <dbReference type="ARBA" id="ARBA00022679"/>
    </source>
</evidence>
<comment type="pathway">
    <text evidence="10">Cell wall biogenesis; peptidoglycan biosynthesis.</text>
</comment>
<evidence type="ECO:0000313" key="14">
    <source>
        <dbReference type="Proteomes" id="UP001501004"/>
    </source>
</evidence>
<protein>
    <recommendedName>
        <fullName evidence="10">UDP-N-acetylglucosamine--N-acetylmuramyl-(pentapeptide) pyrophosphoryl-undecaprenol N-acetylglucosamine transferase</fullName>
        <ecNumber evidence="10">2.4.1.227</ecNumber>
    </recommendedName>
    <alternativeName>
        <fullName evidence="10">Undecaprenyl-PP-MurNAc-pentapeptide-UDPGlcNAc GlcNAc transferase</fullName>
    </alternativeName>
</protein>
<dbReference type="InterPro" id="IPR004276">
    <property type="entry name" value="GlycoTrans_28_N"/>
</dbReference>
<dbReference type="EMBL" id="BAABAE010000003">
    <property type="protein sequence ID" value="GAA3744359.1"/>
    <property type="molecule type" value="Genomic_DNA"/>
</dbReference>
<evidence type="ECO:0000256" key="7">
    <source>
        <dbReference type="ARBA" id="ARBA00023136"/>
    </source>
</evidence>
<dbReference type="InterPro" id="IPR007235">
    <property type="entry name" value="Glyco_trans_28_C"/>
</dbReference>
<feature type="binding site" evidence="10">
    <location>
        <position position="196"/>
    </location>
    <ligand>
        <name>UDP-N-acetyl-alpha-D-glucosamine</name>
        <dbReference type="ChEBI" id="CHEBI:57705"/>
    </ligand>
</feature>
<feature type="domain" description="Glycosyl transferase family 28 C-terminal" evidence="12">
    <location>
        <begin position="189"/>
        <end position="340"/>
    </location>
</feature>
<keyword evidence="14" id="KW-1185">Reference proteome</keyword>
<dbReference type="Proteomes" id="UP001501004">
    <property type="component" value="Unassembled WGS sequence"/>
</dbReference>
<feature type="binding site" evidence="10">
    <location>
        <position position="288"/>
    </location>
    <ligand>
        <name>UDP-N-acetyl-alpha-D-glucosamine</name>
        <dbReference type="ChEBI" id="CHEBI:57705"/>
    </ligand>
</feature>
<dbReference type="RefSeq" id="WP_344756206.1">
    <property type="nucleotide sequence ID" value="NZ_BAABAE010000003.1"/>
</dbReference>
<comment type="function">
    <text evidence="10">Cell wall formation. Catalyzes the transfer of a GlcNAc subunit on undecaprenyl-pyrophosphoryl-MurNAc-pentapeptide (lipid intermediate I) to form undecaprenyl-pyrophosphoryl-MurNAc-(pentapeptide)GlcNAc (lipid intermediate II).</text>
</comment>
<evidence type="ECO:0000256" key="3">
    <source>
        <dbReference type="ARBA" id="ARBA00022676"/>
    </source>
</evidence>
<dbReference type="HAMAP" id="MF_00033">
    <property type="entry name" value="MurG"/>
    <property type="match status" value="1"/>
</dbReference>
<comment type="caution">
    <text evidence="13">The sequence shown here is derived from an EMBL/GenBank/DDBJ whole genome shotgun (WGS) entry which is preliminary data.</text>
</comment>
<dbReference type="CDD" id="cd03785">
    <property type="entry name" value="GT28_MurG"/>
    <property type="match status" value="1"/>
</dbReference>
<keyword evidence="4 10" id="KW-0808">Transferase</keyword>
<organism evidence="13 14">
    <name type="scientific">Leifsonella bigeumensis</name>
    <dbReference type="NCBI Taxonomy" id="433643"/>
    <lineage>
        <taxon>Bacteria</taxon>
        <taxon>Bacillati</taxon>
        <taxon>Actinomycetota</taxon>
        <taxon>Actinomycetes</taxon>
        <taxon>Micrococcales</taxon>
        <taxon>Microbacteriaceae</taxon>
        <taxon>Leifsonella</taxon>
    </lineage>
</organism>